<dbReference type="EMBL" id="DF977475">
    <property type="protein sequence ID" value="GAP88312.1"/>
    <property type="molecule type" value="Genomic_DNA"/>
</dbReference>
<dbReference type="SUPFAM" id="SSF51197">
    <property type="entry name" value="Clavaminate synthase-like"/>
    <property type="match status" value="1"/>
</dbReference>
<dbReference type="OrthoDB" id="5153694at2759"/>
<dbReference type="PROSITE" id="PS51184">
    <property type="entry name" value="JMJC"/>
    <property type="match status" value="1"/>
</dbReference>
<keyword evidence="4" id="KW-1185">Reference proteome</keyword>
<name>A0A1W2TJC4_ROSNE</name>
<feature type="compositionally biased region" description="Low complexity" evidence="1">
    <location>
        <begin position="206"/>
        <end position="217"/>
    </location>
</feature>
<evidence type="ECO:0000256" key="1">
    <source>
        <dbReference type="SAM" id="MobiDB-lite"/>
    </source>
</evidence>
<sequence length="835" mass="92259">MSMASAGFLGDLLCRDGSYGEPVRGTVDNIYGGKSLESQAAYLRLLMSSIGNLEEFAVFIAPDDDGAAGALLCSLQTLRSRLESWAAHGHPLPPLGPGGISWALDRPQPSLETDSMLLDVLTRTQTWDCNLITSASAAAALPVPRVSSTNTNHLHIPVAAEQSYQQPGPIGGELWWCMPSSLTIQDGEFPAALCEREMPCEKSPGSARSCSSSQLSNSPPPSTGETGQPLFPHIDTNSGLLSWLADIILEDTFDNIVHIEHLPKLSWSSLAIPDNDLTDYQYRGVTYQPAYVDDVGCFTHLLVADDAFKFQLPPPIDAPDDRPTDEICMRFLESLALEATREGSVPYLVGPPLDPRWNGLVDAGEGLRSQLPYDIKGITTPYWYLGGRFSGTAFHKEDCDLRSMNLVIYGVKLWIIVDTQDTERFEMWVRRIWGNDAGNDDQWLRHLHLVLPPSMLEAANIKFRLISARPGDMIVISPKQYHYAINMTPSLAIAINFLLPEEPISKEPTLLCDECGICPFVNYVPNLSVVSNASPGGSLKRSCVEPHSRRSPKRRQQFKATDPNHNDAEEDVRRAAVIKRLQAPPACCLAPVFPGTNLPSSKVIRLAMAMRGRSAIAQVWKLHQSIRSGRSADISGALIDRSLSGNTQKAALDQGIVICTGANQQSNLLRRLLTWHFSEAVELSKGPTAMRASSTTVTQYTGENPRSRYSKLKYRGDLLYMICGSHRGLLPFIPLQRDDDCGISDPESQYQYSATKKEFKDFEKIFQVNDVLTQVLCAIGASFLDSWGYKDPCDFKYKDWLYELQQDFNEEVIRSMSERLGRGVCGCGNGEKTTT</sequence>
<evidence type="ECO:0000313" key="4">
    <source>
        <dbReference type="Proteomes" id="UP000054516"/>
    </source>
</evidence>
<dbReference type="GO" id="GO:0010468">
    <property type="term" value="P:regulation of gene expression"/>
    <property type="evidence" value="ECO:0007669"/>
    <property type="project" value="TreeGrafter"/>
</dbReference>
<dbReference type="InterPro" id="IPR003347">
    <property type="entry name" value="JmjC_dom"/>
</dbReference>
<accession>A0A1W2TJC4</accession>
<proteinExistence type="predicted"/>
<dbReference type="SMART" id="SM00558">
    <property type="entry name" value="JmjC"/>
    <property type="match status" value="1"/>
</dbReference>
<protein>
    <submittedName>
        <fullName evidence="3">Putative transcription factor jumonji</fullName>
    </submittedName>
</protein>
<dbReference type="Gene3D" id="2.60.120.650">
    <property type="entry name" value="Cupin"/>
    <property type="match status" value="1"/>
</dbReference>
<dbReference type="STRING" id="77044.A0A1W2TJC4"/>
<evidence type="ECO:0000313" key="3">
    <source>
        <dbReference type="EMBL" id="GAP88312.1"/>
    </source>
</evidence>
<feature type="region of interest" description="Disordered" evidence="1">
    <location>
        <begin position="534"/>
        <end position="570"/>
    </location>
</feature>
<feature type="domain" description="JmjC" evidence="2">
    <location>
        <begin position="352"/>
        <end position="514"/>
    </location>
</feature>
<dbReference type="Proteomes" id="UP000054516">
    <property type="component" value="Unassembled WGS sequence"/>
</dbReference>
<dbReference type="GO" id="GO:0032452">
    <property type="term" value="F:histone demethylase activity"/>
    <property type="evidence" value="ECO:0007669"/>
    <property type="project" value="TreeGrafter"/>
</dbReference>
<dbReference type="Pfam" id="PF02373">
    <property type="entry name" value="JmjC"/>
    <property type="match status" value="1"/>
</dbReference>
<dbReference type="GO" id="GO:0005634">
    <property type="term" value="C:nucleus"/>
    <property type="evidence" value="ECO:0007669"/>
    <property type="project" value="TreeGrafter"/>
</dbReference>
<dbReference type="PANTHER" id="PTHR10694">
    <property type="entry name" value="LYSINE-SPECIFIC DEMETHYLASE"/>
    <property type="match status" value="1"/>
</dbReference>
<feature type="region of interest" description="Disordered" evidence="1">
    <location>
        <begin position="205"/>
        <end position="231"/>
    </location>
</feature>
<evidence type="ECO:0000259" key="2">
    <source>
        <dbReference type="PROSITE" id="PS51184"/>
    </source>
</evidence>
<dbReference type="GO" id="GO:0000785">
    <property type="term" value="C:chromatin"/>
    <property type="evidence" value="ECO:0007669"/>
    <property type="project" value="TreeGrafter"/>
</dbReference>
<gene>
    <name evidence="3" type="ORF">SAMD00023353_3001150</name>
</gene>
<dbReference type="AlphaFoldDB" id="A0A1W2TJC4"/>
<reference evidence="3" key="1">
    <citation type="submission" date="2016-03" db="EMBL/GenBank/DDBJ databases">
        <title>Draft genome sequence of Rosellinia necatrix.</title>
        <authorList>
            <person name="Kanematsu S."/>
        </authorList>
    </citation>
    <scope>NUCLEOTIDE SEQUENCE [LARGE SCALE GENOMIC DNA]</scope>
    <source>
        <strain evidence="3">W97</strain>
    </source>
</reference>
<organism evidence="3">
    <name type="scientific">Rosellinia necatrix</name>
    <name type="common">White root-rot fungus</name>
    <dbReference type="NCBI Taxonomy" id="77044"/>
    <lineage>
        <taxon>Eukaryota</taxon>
        <taxon>Fungi</taxon>
        <taxon>Dikarya</taxon>
        <taxon>Ascomycota</taxon>
        <taxon>Pezizomycotina</taxon>
        <taxon>Sordariomycetes</taxon>
        <taxon>Xylariomycetidae</taxon>
        <taxon>Xylariales</taxon>
        <taxon>Xylariaceae</taxon>
        <taxon>Rosellinia</taxon>
    </lineage>
</organism>